<dbReference type="AlphaFoldDB" id="A0A919PEK7"/>
<proteinExistence type="predicted"/>
<reference evidence="2" key="1">
    <citation type="submission" date="2021-01" db="EMBL/GenBank/DDBJ databases">
        <title>Whole genome shotgun sequence of Cellulomonas pakistanensis NBRC 110800.</title>
        <authorList>
            <person name="Komaki H."/>
            <person name="Tamura T."/>
        </authorList>
    </citation>
    <scope>NUCLEOTIDE SEQUENCE</scope>
    <source>
        <strain evidence="2">NBRC 110800</strain>
    </source>
</reference>
<keyword evidence="3" id="KW-1185">Reference proteome</keyword>
<name>A0A919PEK7_9CELL</name>
<evidence type="ECO:0000256" key="1">
    <source>
        <dbReference type="SAM" id="MobiDB-lite"/>
    </source>
</evidence>
<feature type="region of interest" description="Disordered" evidence="1">
    <location>
        <begin position="297"/>
        <end position="318"/>
    </location>
</feature>
<protein>
    <submittedName>
        <fullName evidence="2">Uncharacterized protein</fullName>
    </submittedName>
</protein>
<evidence type="ECO:0000313" key="3">
    <source>
        <dbReference type="Proteomes" id="UP000642125"/>
    </source>
</evidence>
<comment type="caution">
    <text evidence="2">The sequence shown here is derived from an EMBL/GenBank/DDBJ whole genome shotgun (WGS) entry which is preliminary data.</text>
</comment>
<dbReference type="EMBL" id="BONO01000015">
    <property type="protein sequence ID" value="GIG36737.1"/>
    <property type="molecule type" value="Genomic_DNA"/>
</dbReference>
<evidence type="ECO:0000313" key="2">
    <source>
        <dbReference type="EMBL" id="GIG36737.1"/>
    </source>
</evidence>
<gene>
    <name evidence="2" type="ORF">Cpa01nite_21180</name>
</gene>
<dbReference type="Proteomes" id="UP000642125">
    <property type="component" value="Unassembled WGS sequence"/>
</dbReference>
<accession>A0A919PEK7</accession>
<organism evidence="2 3">
    <name type="scientific">Cellulomonas pakistanensis</name>
    <dbReference type="NCBI Taxonomy" id="992287"/>
    <lineage>
        <taxon>Bacteria</taxon>
        <taxon>Bacillati</taxon>
        <taxon>Actinomycetota</taxon>
        <taxon>Actinomycetes</taxon>
        <taxon>Micrococcales</taxon>
        <taxon>Cellulomonadaceae</taxon>
        <taxon>Cellulomonas</taxon>
    </lineage>
</organism>
<sequence>MVRAAAGHGLTSGRAAGTGDVADRWTIDARWGARDEPSTALADRVARFLRAIERLHPSFTAWYVAGPGVRAPLGPEGLHALLRQDGDTTNLVLTTATRPAAQLLCALGTTAGATSRVRLTVPPPVAGAMGPAGVNATVRAAVESWDPSWASCYSAELGLAQLPAPGSVVVGRLTYLSADPAAVGAIDGVRVEALGAGSLVVADRVDQPVRDQVRAIRRALAARGLLETPGSEEASGGFGALTVHEAFLVMTDYLSACHLLGPGPVEDVLIAAAPEPDGDTSDPAAWHDWLDSVARIRSGQPPRSIFADPSESGSSGDE</sequence>